<keyword evidence="13" id="KW-0511">Multifunctional enzyme</keyword>
<dbReference type="Proteomes" id="UP000230431">
    <property type="component" value="Unassembled WGS sequence"/>
</dbReference>
<dbReference type="Gene3D" id="2.60.40.10">
    <property type="entry name" value="Immunoglobulins"/>
    <property type="match status" value="1"/>
</dbReference>
<comment type="subcellular location">
    <subcellularLocation>
        <location evidence="1">Cell membrane</location>
    </subcellularLocation>
</comment>
<keyword evidence="10" id="KW-0133">Cell shape</keyword>
<sequence>MSKLKFRLKKNLYRLFYLVLLLLAVFFVLSGFSAIWAITLPVPDFESFFTKQIAEQSTKIYDRTGEIMLYDVRGVRQTSVPFQEIPETIKKATLAIEDDGFYQHKGFQISSIIKAFWVNLLAGEVVQGGSTITQQVVKNSLLTRDRTLTRKVKELILSIKLEKSMTKDDIFNVYLNQSPYGGNLYGIKEAVKAYFHKDLNQITLAEAAYLAALPQRPNYYSPYGNNKDKLEKRKNLVLDRMLDVGYITKEEWAGAKKEEVVFYEKINQGIKAPHFVFWLLDQLNKKYGKENLETNNYKIISTIDWKTQQKVEELAKKYGEENEIKFKAQNNSVVIIDPKTGQIIALTGSRDYFNQEIEGSFNVAAAHRQPGSSFKPFVYATAFNKGYTDKTVVFDLKTEFSTSCRPNSQPLFAGAVCYSPRNYDAKYIGPVTLREALAQSRNVPAVKVLYLVGINDVIGLARKMGIESLTDAGRYGLTLVLGGGEVSLLDMVGAYGVFAADGVKHQTAGIIKIIGPKNDLIYEYKDKVEVVLPSNSARLISDILSDDEARAPLYGRNSLLQIPGRQVAVKTGTTNDYKDVWIIGYTPNLVIGAWAGNNDNTPMEKLTSGQIISPLWNAIAKEVLKTLPEERFAPPTVFYDNLKPILRGYWQGGETIKSNNQETLLVNVHSILYWINKSNPLGQSPINPQLDPQYKSWEYAVQNWLSGRNLTTGGRIKIEQQKDEQLKLMNQINFLSPNPTTPYQKESDIKISLSLPNGLNLNRVDYFINENKLITANQYPFEMFFNPLESQLNDGNNELKAVFYDQNQNTVIKTVIFTLNP</sequence>
<dbReference type="GO" id="GO:0006508">
    <property type="term" value="P:proteolysis"/>
    <property type="evidence" value="ECO:0007669"/>
    <property type="project" value="UniProtKB-KW"/>
</dbReference>
<comment type="catalytic activity">
    <reaction evidence="15">
        <text>Preferential cleavage: (Ac)2-L-Lys-D-Ala-|-D-Ala. Also transpeptidation of peptidyl-alanyl moieties that are N-acyl substituents of D-alanine.</text>
        <dbReference type="EC" id="3.4.16.4"/>
    </reaction>
</comment>
<dbReference type="Pfam" id="PF00912">
    <property type="entry name" value="Transgly"/>
    <property type="match status" value="1"/>
</dbReference>
<dbReference type="Pfam" id="PF00905">
    <property type="entry name" value="Transpeptidase"/>
    <property type="match status" value="1"/>
</dbReference>
<organism evidence="19 20">
    <name type="scientific">Candidatus Vogelbacteria bacterium CG10_big_fil_rev_8_21_14_0_10_49_38</name>
    <dbReference type="NCBI Taxonomy" id="1975043"/>
    <lineage>
        <taxon>Bacteria</taxon>
        <taxon>Candidatus Vogeliibacteriota</taxon>
    </lineage>
</organism>
<evidence type="ECO:0000256" key="9">
    <source>
        <dbReference type="ARBA" id="ARBA00022801"/>
    </source>
</evidence>
<dbReference type="GO" id="GO:0071555">
    <property type="term" value="P:cell wall organization"/>
    <property type="evidence" value="ECO:0007669"/>
    <property type="project" value="UniProtKB-KW"/>
</dbReference>
<dbReference type="GO" id="GO:0009252">
    <property type="term" value="P:peptidoglycan biosynthetic process"/>
    <property type="evidence" value="ECO:0007669"/>
    <property type="project" value="UniProtKB-KW"/>
</dbReference>
<evidence type="ECO:0000256" key="16">
    <source>
        <dbReference type="ARBA" id="ARBA00049902"/>
    </source>
</evidence>
<dbReference type="GO" id="GO:0009002">
    <property type="term" value="F:serine-type D-Ala-D-Ala carboxypeptidase activity"/>
    <property type="evidence" value="ECO:0007669"/>
    <property type="project" value="UniProtKB-EC"/>
</dbReference>
<keyword evidence="4" id="KW-1003">Cell membrane</keyword>
<evidence type="ECO:0000313" key="20">
    <source>
        <dbReference type="Proteomes" id="UP000230431"/>
    </source>
</evidence>
<reference evidence="19 20" key="1">
    <citation type="submission" date="2017-09" db="EMBL/GenBank/DDBJ databases">
        <title>Depth-based differentiation of microbial function through sediment-hosted aquifers and enrichment of novel symbionts in the deep terrestrial subsurface.</title>
        <authorList>
            <person name="Probst A.J."/>
            <person name="Ladd B."/>
            <person name="Jarett J.K."/>
            <person name="Geller-Mcgrath D.E."/>
            <person name="Sieber C.M."/>
            <person name="Emerson J.B."/>
            <person name="Anantharaman K."/>
            <person name="Thomas B.C."/>
            <person name="Malmstrom R."/>
            <person name="Stieglmeier M."/>
            <person name="Klingl A."/>
            <person name="Woyke T."/>
            <person name="Ryan C.M."/>
            <person name="Banfield J.F."/>
        </authorList>
    </citation>
    <scope>NUCLEOTIDE SEQUENCE [LARGE SCALE GENOMIC DNA]</scope>
    <source>
        <strain evidence="19">CG10_big_fil_rev_8_21_14_0_10_49_38</strain>
    </source>
</reference>
<accession>A0A2H0RI85</accession>
<evidence type="ECO:0000256" key="4">
    <source>
        <dbReference type="ARBA" id="ARBA00022475"/>
    </source>
</evidence>
<evidence type="ECO:0000259" key="18">
    <source>
        <dbReference type="Pfam" id="PF00912"/>
    </source>
</evidence>
<keyword evidence="8" id="KW-0808">Transferase</keyword>
<dbReference type="GO" id="GO:0008360">
    <property type="term" value="P:regulation of cell shape"/>
    <property type="evidence" value="ECO:0007669"/>
    <property type="project" value="UniProtKB-KW"/>
</dbReference>
<dbReference type="GO" id="GO:0008955">
    <property type="term" value="F:peptidoglycan glycosyltransferase activity"/>
    <property type="evidence" value="ECO:0007669"/>
    <property type="project" value="UniProtKB-EC"/>
</dbReference>
<dbReference type="PANTHER" id="PTHR32282">
    <property type="entry name" value="BINDING PROTEIN TRANSPEPTIDASE, PUTATIVE-RELATED"/>
    <property type="match status" value="1"/>
</dbReference>
<feature type="domain" description="Penicillin-binding protein transpeptidase" evidence="17">
    <location>
        <begin position="332"/>
        <end position="587"/>
    </location>
</feature>
<dbReference type="InterPro" id="IPR023346">
    <property type="entry name" value="Lysozyme-like_dom_sf"/>
</dbReference>
<comment type="caution">
    <text evidence="19">The sequence shown here is derived from an EMBL/GenBank/DDBJ whole genome shotgun (WGS) entry which is preliminary data.</text>
</comment>
<dbReference type="PANTHER" id="PTHR32282:SF11">
    <property type="entry name" value="PENICILLIN-BINDING PROTEIN 1B"/>
    <property type="match status" value="1"/>
</dbReference>
<proteinExistence type="inferred from homology"/>
<keyword evidence="11" id="KW-0573">Peptidoglycan synthesis</keyword>
<evidence type="ECO:0000256" key="8">
    <source>
        <dbReference type="ARBA" id="ARBA00022679"/>
    </source>
</evidence>
<evidence type="ECO:0000313" key="19">
    <source>
        <dbReference type="EMBL" id="PIR45744.1"/>
    </source>
</evidence>
<comment type="similarity">
    <text evidence="3">In the N-terminal section; belongs to the glycosyltransferase 51 family.</text>
</comment>
<evidence type="ECO:0000256" key="3">
    <source>
        <dbReference type="ARBA" id="ARBA00007739"/>
    </source>
</evidence>
<gene>
    <name evidence="19" type="ORF">COV08_03720</name>
</gene>
<dbReference type="EMBL" id="PCYK01000030">
    <property type="protein sequence ID" value="PIR45744.1"/>
    <property type="molecule type" value="Genomic_DNA"/>
</dbReference>
<comment type="similarity">
    <text evidence="2">In the C-terminal section; belongs to the transpeptidase family.</text>
</comment>
<dbReference type="SUPFAM" id="SSF53955">
    <property type="entry name" value="Lysozyme-like"/>
    <property type="match status" value="1"/>
</dbReference>
<dbReference type="FunFam" id="1.10.3810.10:FF:000001">
    <property type="entry name" value="Penicillin-binding protein 1A"/>
    <property type="match status" value="1"/>
</dbReference>
<evidence type="ECO:0000256" key="14">
    <source>
        <dbReference type="ARBA" id="ARBA00023316"/>
    </source>
</evidence>
<dbReference type="AlphaFoldDB" id="A0A2H0RI85"/>
<dbReference type="InterPro" id="IPR050396">
    <property type="entry name" value="Glycosyltr_51/Transpeptidase"/>
</dbReference>
<evidence type="ECO:0000256" key="5">
    <source>
        <dbReference type="ARBA" id="ARBA00022645"/>
    </source>
</evidence>
<evidence type="ECO:0000256" key="11">
    <source>
        <dbReference type="ARBA" id="ARBA00022984"/>
    </source>
</evidence>
<dbReference type="SUPFAM" id="SSF56601">
    <property type="entry name" value="beta-lactamase/transpeptidase-like"/>
    <property type="match status" value="1"/>
</dbReference>
<dbReference type="InterPro" id="IPR013783">
    <property type="entry name" value="Ig-like_fold"/>
</dbReference>
<keyword evidence="6" id="KW-0645">Protease</keyword>
<dbReference type="GO" id="GO:0008658">
    <property type="term" value="F:penicillin binding"/>
    <property type="evidence" value="ECO:0007669"/>
    <property type="project" value="InterPro"/>
</dbReference>
<evidence type="ECO:0000256" key="2">
    <source>
        <dbReference type="ARBA" id="ARBA00007090"/>
    </source>
</evidence>
<feature type="domain" description="Glycosyl transferase family 51" evidence="18">
    <location>
        <begin position="74"/>
        <end position="241"/>
    </location>
</feature>
<comment type="catalytic activity">
    <reaction evidence="16">
        <text>[GlcNAc-(1-&gt;4)-Mur2Ac(oyl-L-Ala-gamma-D-Glu-L-Lys-D-Ala-D-Ala)](n)-di-trans,octa-cis-undecaprenyl diphosphate + beta-D-GlcNAc-(1-&gt;4)-Mur2Ac(oyl-L-Ala-gamma-D-Glu-L-Lys-D-Ala-D-Ala)-di-trans,octa-cis-undecaprenyl diphosphate = [GlcNAc-(1-&gt;4)-Mur2Ac(oyl-L-Ala-gamma-D-Glu-L-Lys-D-Ala-D-Ala)](n+1)-di-trans,octa-cis-undecaprenyl diphosphate + di-trans,octa-cis-undecaprenyl diphosphate + H(+)</text>
        <dbReference type="Rhea" id="RHEA:23708"/>
        <dbReference type="Rhea" id="RHEA-COMP:9602"/>
        <dbReference type="Rhea" id="RHEA-COMP:9603"/>
        <dbReference type="ChEBI" id="CHEBI:15378"/>
        <dbReference type="ChEBI" id="CHEBI:58405"/>
        <dbReference type="ChEBI" id="CHEBI:60033"/>
        <dbReference type="ChEBI" id="CHEBI:78435"/>
        <dbReference type="EC" id="2.4.99.28"/>
    </reaction>
</comment>
<keyword evidence="5" id="KW-0121">Carboxypeptidase</keyword>
<keyword evidence="12" id="KW-0472">Membrane</keyword>
<dbReference type="Gene3D" id="1.10.3810.10">
    <property type="entry name" value="Biosynthetic peptidoglycan transglycosylase-like"/>
    <property type="match status" value="1"/>
</dbReference>
<dbReference type="Gene3D" id="3.40.710.10">
    <property type="entry name" value="DD-peptidase/beta-lactamase superfamily"/>
    <property type="match status" value="1"/>
</dbReference>
<dbReference type="GO" id="GO:0005886">
    <property type="term" value="C:plasma membrane"/>
    <property type="evidence" value="ECO:0007669"/>
    <property type="project" value="UniProtKB-SubCell"/>
</dbReference>
<keyword evidence="14" id="KW-0961">Cell wall biogenesis/degradation</keyword>
<evidence type="ECO:0000256" key="6">
    <source>
        <dbReference type="ARBA" id="ARBA00022670"/>
    </source>
</evidence>
<evidence type="ECO:0000259" key="17">
    <source>
        <dbReference type="Pfam" id="PF00905"/>
    </source>
</evidence>
<dbReference type="InterPro" id="IPR012338">
    <property type="entry name" value="Beta-lactam/transpept-like"/>
</dbReference>
<keyword evidence="7" id="KW-0328">Glycosyltransferase</keyword>
<keyword evidence="9" id="KW-0378">Hydrolase</keyword>
<protein>
    <submittedName>
        <fullName evidence="19">Uncharacterized protein</fullName>
    </submittedName>
</protein>
<evidence type="ECO:0000256" key="1">
    <source>
        <dbReference type="ARBA" id="ARBA00004236"/>
    </source>
</evidence>
<dbReference type="InterPro" id="IPR001460">
    <property type="entry name" value="PCN-bd_Tpept"/>
</dbReference>
<evidence type="ECO:0000256" key="15">
    <source>
        <dbReference type="ARBA" id="ARBA00034000"/>
    </source>
</evidence>
<evidence type="ECO:0000256" key="7">
    <source>
        <dbReference type="ARBA" id="ARBA00022676"/>
    </source>
</evidence>
<evidence type="ECO:0000256" key="12">
    <source>
        <dbReference type="ARBA" id="ARBA00023136"/>
    </source>
</evidence>
<dbReference type="InterPro" id="IPR036950">
    <property type="entry name" value="PBP_transglycosylase"/>
</dbReference>
<evidence type="ECO:0000256" key="10">
    <source>
        <dbReference type="ARBA" id="ARBA00022960"/>
    </source>
</evidence>
<dbReference type="InterPro" id="IPR001264">
    <property type="entry name" value="Glyco_trans_51"/>
</dbReference>
<dbReference type="GO" id="GO:0030288">
    <property type="term" value="C:outer membrane-bounded periplasmic space"/>
    <property type="evidence" value="ECO:0007669"/>
    <property type="project" value="TreeGrafter"/>
</dbReference>
<evidence type="ECO:0000256" key="13">
    <source>
        <dbReference type="ARBA" id="ARBA00023268"/>
    </source>
</evidence>
<name>A0A2H0RI85_9BACT</name>